<keyword evidence="3" id="KW-1185">Reference proteome</keyword>
<feature type="transmembrane region" description="Helical" evidence="1">
    <location>
        <begin position="162"/>
        <end position="183"/>
    </location>
</feature>
<evidence type="ECO:0000256" key="1">
    <source>
        <dbReference type="SAM" id="Phobius"/>
    </source>
</evidence>
<protein>
    <submittedName>
        <fullName evidence="2">Uncharacterized protein</fullName>
    </submittedName>
</protein>
<dbReference type="InterPro" id="IPR053824">
    <property type="entry name" value="DUF7010"/>
</dbReference>
<gene>
    <name evidence="2" type="ORF">AVL63_13335</name>
</gene>
<evidence type="ECO:0000313" key="2">
    <source>
        <dbReference type="EMBL" id="KUG57267.1"/>
    </source>
</evidence>
<reference evidence="3" key="1">
    <citation type="submission" date="2015-12" db="EMBL/GenBank/DDBJ databases">
        <authorList>
            <person name="Nair G.R."/>
            <person name="Kaur G."/>
            <person name="Mayilraj S."/>
        </authorList>
    </citation>
    <scope>NUCLEOTIDE SEQUENCE [LARGE SCALE GENOMIC DNA]</scope>
    <source>
        <strain evidence="3">CD08_7</strain>
    </source>
</reference>
<sequence>MNLTSPLQELADQNISGAAFLLAYGMTWMVCAVLWERATSRTAAVATLFQGVIAFPAAIGLSFLIGAFNQPSPVPAEITQLSILIGTSQLLGLPFLIYLAVTERYSLLPVAFASMVSMHFVLYSWLYQTPWYIAMAVLISVAAVIMMATASKAPERVGPARVCWVTGILLLLTAAAFLILHLLSM</sequence>
<comment type="caution">
    <text evidence="2">The sequence shown here is derived from an EMBL/GenBank/DDBJ whole genome shotgun (WGS) entry which is preliminary data.</text>
</comment>
<dbReference type="AlphaFoldDB" id="A0A0W8IBE1"/>
<evidence type="ECO:0000313" key="3">
    <source>
        <dbReference type="Proteomes" id="UP000054023"/>
    </source>
</evidence>
<feature type="transmembrane region" description="Helical" evidence="1">
    <location>
        <begin position="107"/>
        <end position="125"/>
    </location>
</feature>
<feature type="transmembrane region" description="Helical" evidence="1">
    <location>
        <begin position="80"/>
        <end position="100"/>
    </location>
</feature>
<organism evidence="2 3">
    <name type="scientific">Nesterenkonia jeotgali</name>
    <dbReference type="NCBI Taxonomy" id="317018"/>
    <lineage>
        <taxon>Bacteria</taxon>
        <taxon>Bacillati</taxon>
        <taxon>Actinomycetota</taxon>
        <taxon>Actinomycetes</taxon>
        <taxon>Micrococcales</taxon>
        <taxon>Micrococcaceae</taxon>
        <taxon>Nesterenkonia</taxon>
    </lineage>
</organism>
<name>A0A0W8IBE1_9MICC</name>
<keyword evidence="1" id="KW-1133">Transmembrane helix</keyword>
<feature type="transmembrane region" description="Helical" evidence="1">
    <location>
        <begin position="15"/>
        <end position="35"/>
    </location>
</feature>
<proteinExistence type="predicted"/>
<keyword evidence="1" id="KW-0472">Membrane</keyword>
<keyword evidence="1" id="KW-0812">Transmembrane</keyword>
<feature type="transmembrane region" description="Helical" evidence="1">
    <location>
        <begin position="131"/>
        <end position="150"/>
    </location>
</feature>
<dbReference type="RefSeq" id="WP_058889644.1">
    <property type="nucleotide sequence ID" value="NZ_LQBM01000007.1"/>
</dbReference>
<dbReference type="Proteomes" id="UP000054023">
    <property type="component" value="Unassembled WGS sequence"/>
</dbReference>
<accession>A0A0W8IBE1</accession>
<dbReference type="OrthoDB" id="3383483at2"/>
<dbReference type="Pfam" id="PF22765">
    <property type="entry name" value="DUF7010"/>
    <property type="match status" value="1"/>
</dbReference>
<dbReference type="EMBL" id="LQBM01000007">
    <property type="protein sequence ID" value="KUG57267.1"/>
    <property type="molecule type" value="Genomic_DNA"/>
</dbReference>
<feature type="transmembrane region" description="Helical" evidence="1">
    <location>
        <begin position="47"/>
        <end position="68"/>
    </location>
</feature>